<dbReference type="InterPro" id="IPR038126">
    <property type="entry name" value="RAMP_sf"/>
</dbReference>
<evidence type="ECO:0000256" key="10">
    <source>
        <dbReference type="ARBA" id="ARBA00023170"/>
    </source>
</evidence>
<organism evidence="13 14">
    <name type="scientific">Rattus norvegicus</name>
    <name type="common">Rat</name>
    <dbReference type="NCBI Taxonomy" id="10116"/>
    <lineage>
        <taxon>Eukaryota</taxon>
        <taxon>Metazoa</taxon>
        <taxon>Chordata</taxon>
        <taxon>Craniata</taxon>
        <taxon>Vertebrata</taxon>
        <taxon>Euteleostomi</taxon>
        <taxon>Mammalia</taxon>
        <taxon>Eutheria</taxon>
        <taxon>Euarchontoglires</taxon>
        <taxon>Glires</taxon>
        <taxon>Rodentia</taxon>
        <taxon>Myomorpha</taxon>
        <taxon>Muroidea</taxon>
        <taxon>Muridae</taxon>
        <taxon>Murinae</taxon>
        <taxon>Rattus</taxon>
    </lineage>
</organism>
<reference evidence="13" key="1">
    <citation type="submission" date="2024-01" db="EMBL/GenBank/DDBJ databases">
        <title>GRCr8: a new rat reference genome assembly contstructed from accurate long reads and long range scaffolding.</title>
        <authorList>
            <person name="Doris P.A."/>
            <person name="Kalbfleisch T."/>
            <person name="Li K."/>
            <person name="Howe K."/>
            <person name="Wood J."/>
        </authorList>
    </citation>
    <scope>NUCLEOTIDE SEQUENCE [LARGE SCALE GENOMIC DNA]</scope>
    <source>
        <strain evidence="13">Brown Norway</strain>
    </source>
</reference>
<evidence type="ECO:0000256" key="7">
    <source>
        <dbReference type="ARBA" id="ARBA00022989"/>
    </source>
</evidence>
<evidence type="ECO:0000256" key="2">
    <source>
        <dbReference type="ARBA" id="ARBA00007087"/>
    </source>
</evidence>
<dbReference type="GeneTree" id="ENSGT00940000160264"/>
<keyword evidence="8 12" id="KW-0472">Membrane</keyword>
<proteinExistence type="inferred from homology"/>
<evidence type="ECO:0000256" key="4">
    <source>
        <dbReference type="ARBA" id="ARBA00022475"/>
    </source>
</evidence>
<protein>
    <submittedName>
        <fullName evidence="13">Receptor activity modifying protein 2</fullName>
    </submittedName>
</protein>
<dbReference type="GO" id="GO:0008277">
    <property type="term" value="P:regulation of G protein-coupled receptor signaling pathway"/>
    <property type="evidence" value="ECO:0007669"/>
    <property type="project" value="InterPro"/>
</dbReference>
<keyword evidence="14" id="KW-1185">Reference proteome</keyword>
<evidence type="ECO:0000256" key="5">
    <source>
        <dbReference type="ARBA" id="ARBA00022692"/>
    </source>
</evidence>
<dbReference type="Pfam" id="PF04901">
    <property type="entry name" value="RAMP"/>
    <property type="match status" value="1"/>
</dbReference>
<evidence type="ECO:0000256" key="3">
    <source>
        <dbReference type="ARBA" id="ARBA00022448"/>
    </source>
</evidence>
<keyword evidence="5 12" id="KW-0812">Transmembrane</keyword>
<reference evidence="13" key="3">
    <citation type="submission" date="2025-09" db="UniProtKB">
        <authorList>
            <consortium name="Ensembl"/>
        </authorList>
    </citation>
    <scope>IDENTIFICATION</scope>
    <source>
        <strain evidence="13">Brown Norway</strain>
    </source>
</reference>
<keyword evidence="3" id="KW-0813">Transport</keyword>
<keyword evidence="6" id="KW-0732">Signal</keyword>
<dbReference type="GO" id="GO:0005886">
    <property type="term" value="C:plasma membrane"/>
    <property type="evidence" value="ECO:0007669"/>
    <property type="project" value="UniProtKB-SubCell"/>
</dbReference>
<dbReference type="AlphaFoldDB" id="A0A8L2QNA2"/>
<evidence type="ECO:0000256" key="11">
    <source>
        <dbReference type="SAM" id="MobiDB-lite"/>
    </source>
</evidence>
<name>A0A8L2QNA2_RAT</name>
<dbReference type="InterPro" id="IPR006985">
    <property type="entry name" value="RAMP"/>
</dbReference>
<dbReference type="Ensembl" id="ENSRNOT00000043953.6">
    <property type="protein sequence ID" value="ENSRNOP00000043210.4"/>
    <property type="gene ID" value="ENSRNOG00000085964.1"/>
</dbReference>
<accession>A0A8L2QNA2</accession>
<evidence type="ECO:0000313" key="13">
    <source>
        <dbReference type="Ensembl" id="ENSRNOP00000043210.4"/>
    </source>
</evidence>
<evidence type="ECO:0000256" key="6">
    <source>
        <dbReference type="ARBA" id="ARBA00022729"/>
    </source>
</evidence>
<keyword evidence="7 12" id="KW-1133">Transmembrane helix</keyword>
<sequence>MGSGSRFMGYRGSCPAPRSELEARVGQGNPGRVNYGCGSDSLCSPPPTWPPPCQPLRGSGAASCGWGPGYRRPRPGQLSSAAPPRHLAQGVMAPLRVERAPGGSQLAVTSAQRPAALRLPPLLLLLLLLLLGAVSTSPESLNQSHPTEDSLLSKGKMEDYETNVLPCWYYYKTSMDSVKDWCNWTLISSNLRYCLEYEADKFGLGFPNPLAESIILEAHLIHFANCSLVQPTFSDPPEDVLLAMIIAPICLIPFLVTLVVWRSKDGDAQA</sequence>
<evidence type="ECO:0000313" key="14">
    <source>
        <dbReference type="Proteomes" id="UP000002494"/>
    </source>
</evidence>
<feature type="transmembrane region" description="Helical" evidence="12">
    <location>
        <begin position="240"/>
        <end position="261"/>
    </location>
</feature>
<dbReference type="GO" id="GO:0006886">
    <property type="term" value="P:intracellular protein transport"/>
    <property type="evidence" value="ECO:0007669"/>
    <property type="project" value="InterPro"/>
</dbReference>
<evidence type="ECO:0000256" key="9">
    <source>
        <dbReference type="ARBA" id="ARBA00023157"/>
    </source>
</evidence>
<evidence type="ECO:0000256" key="8">
    <source>
        <dbReference type="ARBA" id="ARBA00023136"/>
    </source>
</evidence>
<dbReference type="RGD" id="61872">
    <property type="gene designation" value="Ramp2"/>
</dbReference>
<feature type="region of interest" description="Disordered" evidence="11">
    <location>
        <begin position="1"/>
        <end position="24"/>
    </location>
</feature>
<dbReference type="GO" id="GO:0015026">
    <property type="term" value="F:coreceptor activity"/>
    <property type="evidence" value="ECO:0007669"/>
    <property type="project" value="InterPro"/>
</dbReference>
<dbReference type="PANTHER" id="PTHR14076:SF9">
    <property type="entry name" value="RECEPTOR ACTIVITY-MODIFYING PROTEIN 2"/>
    <property type="match status" value="1"/>
</dbReference>
<comment type="subcellular location">
    <subcellularLocation>
        <location evidence="1">Cell membrane</location>
        <topology evidence="1">Single-pass type I membrane protein</topology>
    </subcellularLocation>
</comment>
<evidence type="ECO:0000313" key="15">
    <source>
        <dbReference type="RGD" id="61872"/>
    </source>
</evidence>
<keyword evidence="4" id="KW-1003">Cell membrane</keyword>
<keyword evidence="9" id="KW-1015">Disulfide bond</keyword>
<evidence type="ECO:0000256" key="12">
    <source>
        <dbReference type="SAM" id="Phobius"/>
    </source>
</evidence>
<evidence type="ECO:0000256" key="1">
    <source>
        <dbReference type="ARBA" id="ARBA00004251"/>
    </source>
</evidence>
<dbReference type="Gene3D" id="1.10.150.510">
    <property type="entry name" value="Receptor activity modifying family"/>
    <property type="match status" value="1"/>
</dbReference>
<feature type="transmembrane region" description="Helical" evidence="12">
    <location>
        <begin position="115"/>
        <end position="134"/>
    </location>
</feature>
<keyword evidence="10" id="KW-0675">Receptor</keyword>
<reference evidence="13" key="2">
    <citation type="submission" date="2025-08" db="UniProtKB">
        <authorList>
            <consortium name="Ensembl"/>
        </authorList>
    </citation>
    <scope>IDENTIFICATION</scope>
    <source>
        <strain evidence="13">Brown Norway</strain>
    </source>
</reference>
<dbReference type="Proteomes" id="UP000002494">
    <property type="component" value="Chromosome 10"/>
</dbReference>
<comment type="similarity">
    <text evidence="2">Belongs to the RAMP family.</text>
</comment>
<gene>
    <name evidence="13 15" type="primary">Ramp2</name>
</gene>
<dbReference type="PANTHER" id="PTHR14076">
    <property type="entry name" value="RECEPTOR ACTIVITY MODIFYING PROTEIN RAMP"/>
    <property type="match status" value="1"/>
</dbReference>